<evidence type="ECO:0000256" key="2">
    <source>
        <dbReference type="ARBA" id="ARBA00034247"/>
    </source>
</evidence>
<organism evidence="5 6">
    <name type="scientific">Piscinibacter gummiphilus</name>
    <dbReference type="NCBI Taxonomy" id="946333"/>
    <lineage>
        <taxon>Bacteria</taxon>
        <taxon>Pseudomonadati</taxon>
        <taxon>Pseudomonadota</taxon>
        <taxon>Betaproteobacteria</taxon>
        <taxon>Burkholderiales</taxon>
        <taxon>Sphaerotilaceae</taxon>
        <taxon>Piscinibacter</taxon>
    </lineage>
</organism>
<dbReference type="PANTHER" id="PTHR45138">
    <property type="entry name" value="REGULATORY COMPONENTS OF SENSORY TRANSDUCTION SYSTEM"/>
    <property type="match status" value="1"/>
</dbReference>
<feature type="transmembrane region" description="Helical" evidence="3">
    <location>
        <begin position="315"/>
        <end position="337"/>
    </location>
</feature>
<keyword evidence="6" id="KW-1185">Reference proteome</keyword>
<dbReference type="GO" id="GO:0005886">
    <property type="term" value="C:plasma membrane"/>
    <property type="evidence" value="ECO:0007669"/>
    <property type="project" value="TreeGrafter"/>
</dbReference>
<dbReference type="InterPro" id="IPR050469">
    <property type="entry name" value="Diguanylate_Cyclase"/>
</dbReference>
<dbReference type="Pfam" id="PF07695">
    <property type="entry name" value="7TMR-DISM_7TM"/>
    <property type="match status" value="1"/>
</dbReference>
<dbReference type="Proteomes" id="UP000193427">
    <property type="component" value="Chromosome"/>
</dbReference>
<keyword evidence="3" id="KW-1133">Transmembrane helix</keyword>
<evidence type="ECO:0000256" key="3">
    <source>
        <dbReference type="SAM" id="Phobius"/>
    </source>
</evidence>
<evidence type="ECO:0000313" key="6">
    <source>
        <dbReference type="Proteomes" id="UP000193427"/>
    </source>
</evidence>
<dbReference type="SMART" id="SM00267">
    <property type="entry name" value="GGDEF"/>
    <property type="match status" value="1"/>
</dbReference>
<feature type="transmembrane region" description="Helical" evidence="3">
    <location>
        <begin position="186"/>
        <end position="207"/>
    </location>
</feature>
<dbReference type="GO" id="GO:1902201">
    <property type="term" value="P:negative regulation of bacterial-type flagellum-dependent cell motility"/>
    <property type="evidence" value="ECO:0007669"/>
    <property type="project" value="TreeGrafter"/>
</dbReference>
<dbReference type="InterPro" id="IPR011623">
    <property type="entry name" value="7TMR_DISM_rcpt_extracell_dom1"/>
</dbReference>
<evidence type="ECO:0000256" key="1">
    <source>
        <dbReference type="ARBA" id="ARBA00012528"/>
    </source>
</evidence>
<accession>A0A1W6LHW3</accession>
<dbReference type="KEGG" id="rgu:A4W93_09920"/>
<dbReference type="GO" id="GO:0043709">
    <property type="term" value="P:cell adhesion involved in single-species biofilm formation"/>
    <property type="evidence" value="ECO:0007669"/>
    <property type="project" value="TreeGrafter"/>
</dbReference>
<keyword evidence="3" id="KW-0812">Transmembrane</keyword>
<dbReference type="NCBIfam" id="TIGR00254">
    <property type="entry name" value="GGDEF"/>
    <property type="match status" value="1"/>
</dbReference>
<dbReference type="EMBL" id="CP015118">
    <property type="protein sequence ID" value="ARN23818.1"/>
    <property type="molecule type" value="Genomic_DNA"/>
</dbReference>
<proteinExistence type="predicted"/>
<dbReference type="STRING" id="946333.A4W93_09920"/>
<dbReference type="CDD" id="cd01949">
    <property type="entry name" value="GGDEF"/>
    <property type="match status" value="1"/>
</dbReference>
<feature type="transmembrane region" description="Helical" evidence="3">
    <location>
        <begin position="158"/>
        <end position="179"/>
    </location>
</feature>
<dbReference type="PANTHER" id="PTHR45138:SF9">
    <property type="entry name" value="DIGUANYLATE CYCLASE DGCM-RELATED"/>
    <property type="match status" value="1"/>
</dbReference>
<dbReference type="Pfam" id="PF00990">
    <property type="entry name" value="GGDEF"/>
    <property type="match status" value="1"/>
</dbReference>
<dbReference type="GO" id="GO:0052621">
    <property type="term" value="F:diguanylate cyclase activity"/>
    <property type="evidence" value="ECO:0007669"/>
    <property type="project" value="UniProtKB-EC"/>
</dbReference>
<sequence>MWSLLPMVANAANPTAVSILQPSCWAVGSLSEALEGVARSEVRWRCGDRDYTLDGERVLLRFDIDPAQALPRHLLSRRSALQAVHLLAIDADGGLRRASFAPGQLQNALAGGYFELPLSDVTRQTRQLIVAFDRPTHRMVLEQAHLASIDSAPTTRHLLLLAGLCGMLLMPLVFNIAFYRVLREPFVLWHGALAVSLLSSSLVSSELAPVLLDLPAMTLSWMTTLVFGMTIASGVMFTASFVEPEHMNPRLRRALPYCAVAALALSAFHAAFPYVARPVQSMFYTAAFGPILLVVLCALVDALRRGSRAARFQAVGWTPLLLVGLVRLVTGVVPGLTSNDAETLFHIGCVFEVLSTAMGVADRLMTLKHQRDQAQTEAAVLERLSAHDALTGLLNRRAIETRFEEFRANGYDTLAVLDLDHFKSVNDQFGHGVGDAVLKATAAALQPDAQVQAFRLGGEEFVLLLRGDDGAAQAERRRQAIPSRVAAAVPELARPVTASMGVIRLAPAAHLDTHFQPCFDRADKLLYVAKGDGRNRSAFAPEHAFELTT</sequence>
<feature type="transmembrane region" description="Helical" evidence="3">
    <location>
        <begin position="219"/>
        <end position="242"/>
    </location>
</feature>
<evidence type="ECO:0000259" key="4">
    <source>
        <dbReference type="PROSITE" id="PS50887"/>
    </source>
</evidence>
<dbReference type="InterPro" id="IPR043128">
    <property type="entry name" value="Rev_trsase/Diguanyl_cyclase"/>
</dbReference>
<dbReference type="InterPro" id="IPR000160">
    <property type="entry name" value="GGDEF_dom"/>
</dbReference>
<evidence type="ECO:0000313" key="5">
    <source>
        <dbReference type="EMBL" id="ARN23818.1"/>
    </source>
</evidence>
<feature type="domain" description="GGDEF" evidence="4">
    <location>
        <begin position="410"/>
        <end position="542"/>
    </location>
</feature>
<name>A0A1W6LHW3_9BURK</name>
<feature type="transmembrane region" description="Helical" evidence="3">
    <location>
        <begin position="282"/>
        <end position="303"/>
    </location>
</feature>
<protein>
    <recommendedName>
        <fullName evidence="1">diguanylate cyclase</fullName>
        <ecNumber evidence="1">2.7.7.65</ecNumber>
    </recommendedName>
</protein>
<keyword evidence="3" id="KW-0472">Membrane</keyword>
<comment type="catalytic activity">
    <reaction evidence="2">
        <text>2 GTP = 3',3'-c-di-GMP + 2 diphosphate</text>
        <dbReference type="Rhea" id="RHEA:24898"/>
        <dbReference type="ChEBI" id="CHEBI:33019"/>
        <dbReference type="ChEBI" id="CHEBI:37565"/>
        <dbReference type="ChEBI" id="CHEBI:58805"/>
        <dbReference type="EC" id="2.7.7.65"/>
    </reaction>
</comment>
<dbReference type="SUPFAM" id="SSF55073">
    <property type="entry name" value="Nucleotide cyclase"/>
    <property type="match status" value="1"/>
</dbReference>
<feature type="transmembrane region" description="Helical" evidence="3">
    <location>
        <begin position="254"/>
        <end position="276"/>
    </location>
</feature>
<dbReference type="EC" id="2.7.7.65" evidence="1"/>
<reference evidence="5 6" key="1">
    <citation type="submission" date="2016-04" db="EMBL/GenBank/DDBJ databases">
        <title>Complete genome sequence of natural rubber-degrading, novel Gram-negative bacterium, Rhizobacter gummiphilus strain NS21.</title>
        <authorList>
            <person name="Tabata M."/>
            <person name="Kasai D."/>
            <person name="Fukuda M."/>
        </authorList>
    </citation>
    <scope>NUCLEOTIDE SEQUENCE [LARGE SCALE GENOMIC DNA]</scope>
    <source>
        <strain evidence="5 6">NS21</strain>
    </source>
</reference>
<dbReference type="AlphaFoldDB" id="A0A1W6LHW3"/>
<dbReference type="InterPro" id="IPR029787">
    <property type="entry name" value="Nucleotide_cyclase"/>
</dbReference>
<dbReference type="Gene3D" id="3.30.70.270">
    <property type="match status" value="1"/>
</dbReference>
<dbReference type="PROSITE" id="PS50887">
    <property type="entry name" value="GGDEF"/>
    <property type="match status" value="1"/>
</dbReference>
<gene>
    <name evidence="5" type="ORF">A4W93_09920</name>
</gene>